<gene>
    <name evidence="2" type="ORF">ABL78_6418</name>
</gene>
<dbReference type="OMA" id="CAWEMLL"/>
<accession>A0A0N1PAD9</accession>
<dbReference type="Proteomes" id="UP000038009">
    <property type="component" value="Unassembled WGS sequence"/>
</dbReference>
<feature type="region of interest" description="Disordered" evidence="1">
    <location>
        <begin position="1"/>
        <end position="21"/>
    </location>
</feature>
<organism evidence="2 3">
    <name type="scientific">Leptomonas seymouri</name>
    <dbReference type="NCBI Taxonomy" id="5684"/>
    <lineage>
        <taxon>Eukaryota</taxon>
        <taxon>Discoba</taxon>
        <taxon>Euglenozoa</taxon>
        <taxon>Kinetoplastea</taxon>
        <taxon>Metakinetoplastina</taxon>
        <taxon>Trypanosomatida</taxon>
        <taxon>Trypanosomatidae</taxon>
        <taxon>Leishmaniinae</taxon>
        <taxon>Leptomonas</taxon>
    </lineage>
</organism>
<dbReference type="EMBL" id="LJSK01000251">
    <property type="protein sequence ID" value="KPI84533.1"/>
    <property type="molecule type" value="Genomic_DNA"/>
</dbReference>
<feature type="region of interest" description="Disordered" evidence="1">
    <location>
        <begin position="110"/>
        <end position="133"/>
    </location>
</feature>
<dbReference type="AlphaFoldDB" id="A0A0N1PAD9"/>
<evidence type="ECO:0000313" key="2">
    <source>
        <dbReference type="EMBL" id="KPI84533.1"/>
    </source>
</evidence>
<reference evidence="2 3" key="1">
    <citation type="journal article" date="2015" name="PLoS Pathog.">
        <title>Leptomonas seymouri: Adaptations to the Dixenous Life Cycle Analyzed by Genome Sequencing, Transcriptome Profiling and Co-infection with Leishmania donovani.</title>
        <authorList>
            <person name="Kraeva N."/>
            <person name="Butenko A."/>
            <person name="Hlavacova J."/>
            <person name="Kostygov A."/>
            <person name="Myskova J."/>
            <person name="Grybchuk D."/>
            <person name="Lestinova T."/>
            <person name="Votypka J."/>
            <person name="Volf P."/>
            <person name="Opperdoes F."/>
            <person name="Flegontov P."/>
            <person name="Lukes J."/>
            <person name="Yurchenko V."/>
        </authorList>
    </citation>
    <scope>NUCLEOTIDE SEQUENCE [LARGE SCALE GENOMIC DNA]</scope>
    <source>
        <strain evidence="2 3">ATCC 30220</strain>
    </source>
</reference>
<dbReference type="VEuPathDB" id="TriTrypDB:Lsey_0251_0090"/>
<dbReference type="OrthoDB" id="273755at2759"/>
<comment type="caution">
    <text evidence="2">The sequence shown here is derived from an EMBL/GenBank/DDBJ whole genome shotgun (WGS) entry which is preliminary data.</text>
</comment>
<name>A0A0N1PAD9_LEPSE</name>
<evidence type="ECO:0000313" key="3">
    <source>
        <dbReference type="Proteomes" id="UP000038009"/>
    </source>
</evidence>
<proteinExistence type="predicted"/>
<protein>
    <submittedName>
        <fullName evidence="2">Uncharacterized protein</fullName>
    </submittedName>
</protein>
<sequence>MDERMYGEPSTSFNDEPEDAPDADAITALELLEATREHLHNALREAAFSFIAAQREEESTRGCFVGYDAVPIQENTLAPILTISQRFEDVSTAAQPEKADLNSWVLTQSKDERKPTLPSRRAAHRASSEAGIDGTPIAGDPIYYFSEHPSSALRDCQAAYRRVMQYVVEVVNAQQRAWKAAEAYASAPAEAS</sequence>
<keyword evidence="3" id="KW-1185">Reference proteome</keyword>
<evidence type="ECO:0000256" key="1">
    <source>
        <dbReference type="SAM" id="MobiDB-lite"/>
    </source>
</evidence>